<feature type="transmembrane region" description="Helical" evidence="1">
    <location>
        <begin position="65"/>
        <end position="88"/>
    </location>
</feature>
<feature type="transmembrane region" description="Helical" evidence="1">
    <location>
        <begin position="108"/>
        <end position="130"/>
    </location>
</feature>
<organism evidence="3 4">
    <name type="scientific">Tissierella carlieri</name>
    <dbReference type="NCBI Taxonomy" id="689904"/>
    <lineage>
        <taxon>Bacteria</taxon>
        <taxon>Bacillati</taxon>
        <taxon>Bacillota</taxon>
        <taxon>Tissierellia</taxon>
        <taxon>Tissierellales</taxon>
        <taxon>Tissierellaceae</taxon>
        <taxon>Tissierella</taxon>
    </lineage>
</organism>
<dbReference type="InterPro" id="IPR002656">
    <property type="entry name" value="Acyl_transf_3_dom"/>
</dbReference>
<evidence type="ECO:0000313" key="3">
    <source>
        <dbReference type="EMBL" id="MCQ4922157.1"/>
    </source>
</evidence>
<keyword evidence="1" id="KW-0812">Transmembrane</keyword>
<keyword evidence="1" id="KW-0472">Membrane</keyword>
<sequence length="350" mass="40912">MIFLLFIILGICAYKMKYSTKGNYHLDYMSVEKTTSIKGIFVLLVFLSHFVQYVELNSPFDMPYLAIRSFLGQLVVTMFLFYSGYGILESIKKKKMKYVNEIPKKRILRVLFDFDIAILLFLIVRFILGYKYDIKTIVLSFIGWTSVGNSNWYILVILITYLFTFISFKIFKNKYFMAISCVTVLSGIYVLAVSNFKPSYSYNTIFCYAAGMWFSLYREKIENIVLANNTSYLLSLTISLTLFGFTYLFNNKVIIYQIKSLLFVCLIILVTMKVSFNNFILNWTGKHVFSIYILQRIPMMIFKKSNIISNNTYLYLVLCLLVTIVISHVFDMATRKFYNKILLKTSQKAT</sequence>
<keyword evidence="3" id="KW-0808">Transferase</keyword>
<dbReference type="EMBL" id="JANGAC010000002">
    <property type="protein sequence ID" value="MCQ4922157.1"/>
    <property type="molecule type" value="Genomic_DNA"/>
</dbReference>
<feature type="transmembrane region" description="Helical" evidence="1">
    <location>
        <begin position="313"/>
        <end position="330"/>
    </location>
</feature>
<keyword evidence="3" id="KW-0012">Acyltransferase</keyword>
<protein>
    <submittedName>
        <fullName evidence="3">Acyltransferase family protein</fullName>
    </submittedName>
</protein>
<dbReference type="Pfam" id="PF01757">
    <property type="entry name" value="Acyl_transf_3"/>
    <property type="match status" value="1"/>
</dbReference>
<name>A0ABT1S806_9FIRM</name>
<evidence type="ECO:0000313" key="4">
    <source>
        <dbReference type="Proteomes" id="UP001524478"/>
    </source>
</evidence>
<gene>
    <name evidence="3" type="ORF">NE686_03615</name>
</gene>
<evidence type="ECO:0000259" key="2">
    <source>
        <dbReference type="Pfam" id="PF01757"/>
    </source>
</evidence>
<reference evidence="3 4" key="1">
    <citation type="submission" date="2022-06" db="EMBL/GenBank/DDBJ databases">
        <title>Isolation of gut microbiota from human fecal samples.</title>
        <authorList>
            <person name="Pamer E.G."/>
            <person name="Barat B."/>
            <person name="Waligurski E."/>
            <person name="Medina S."/>
            <person name="Paddock L."/>
            <person name="Mostad J."/>
        </authorList>
    </citation>
    <scope>NUCLEOTIDE SEQUENCE [LARGE SCALE GENOMIC DNA]</scope>
    <source>
        <strain evidence="3 4">DFI.7.95</strain>
    </source>
</reference>
<feature type="domain" description="Acyltransferase 3" evidence="2">
    <location>
        <begin position="37"/>
        <end position="327"/>
    </location>
</feature>
<feature type="transmembrane region" description="Helical" evidence="1">
    <location>
        <begin position="200"/>
        <end position="217"/>
    </location>
</feature>
<keyword evidence="4" id="KW-1185">Reference proteome</keyword>
<accession>A0ABT1S806</accession>
<dbReference type="GO" id="GO:0016746">
    <property type="term" value="F:acyltransferase activity"/>
    <property type="evidence" value="ECO:0007669"/>
    <property type="project" value="UniProtKB-KW"/>
</dbReference>
<feature type="transmembrane region" description="Helical" evidence="1">
    <location>
        <begin position="175"/>
        <end position="194"/>
    </location>
</feature>
<feature type="transmembrane region" description="Helical" evidence="1">
    <location>
        <begin position="150"/>
        <end position="168"/>
    </location>
</feature>
<comment type="caution">
    <text evidence="3">The sequence shown here is derived from an EMBL/GenBank/DDBJ whole genome shotgun (WGS) entry which is preliminary data.</text>
</comment>
<feature type="transmembrane region" description="Helical" evidence="1">
    <location>
        <begin position="254"/>
        <end position="272"/>
    </location>
</feature>
<dbReference type="Proteomes" id="UP001524478">
    <property type="component" value="Unassembled WGS sequence"/>
</dbReference>
<feature type="transmembrane region" description="Helical" evidence="1">
    <location>
        <begin position="229"/>
        <end position="248"/>
    </location>
</feature>
<proteinExistence type="predicted"/>
<evidence type="ECO:0000256" key="1">
    <source>
        <dbReference type="SAM" id="Phobius"/>
    </source>
</evidence>
<dbReference type="RefSeq" id="WP_256310456.1">
    <property type="nucleotide sequence ID" value="NZ_JANGAC010000002.1"/>
</dbReference>
<keyword evidence="1" id="KW-1133">Transmembrane helix</keyword>